<keyword evidence="11" id="KW-1185">Reference proteome</keyword>
<dbReference type="GO" id="GO:0005886">
    <property type="term" value="C:plasma membrane"/>
    <property type="evidence" value="ECO:0007669"/>
    <property type="project" value="UniProtKB-SubCell"/>
</dbReference>
<dbReference type="Proteomes" id="UP000259465">
    <property type="component" value="Chromosome"/>
</dbReference>
<comment type="subcellular location">
    <subcellularLocation>
        <location evidence="1">Cell membrane</location>
        <topology evidence="1">Multi-pass membrane protein</topology>
    </subcellularLocation>
</comment>
<dbReference type="EMBL" id="CP031968">
    <property type="protein sequence ID" value="AXT48006.1"/>
    <property type="molecule type" value="Genomic_DNA"/>
</dbReference>
<evidence type="ECO:0000313" key="10">
    <source>
        <dbReference type="EMBL" id="AXT48006.1"/>
    </source>
</evidence>
<dbReference type="Gene3D" id="3.40.1710.10">
    <property type="entry name" value="abc type-2 transporter like domain"/>
    <property type="match status" value="1"/>
</dbReference>
<evidence type="ECO:0000256" key="4">
    <source>
        <dbReference type="ARBA" id="ARBA00022475"/>
    </source>
</evidence>
<feature type="transmembrane region" description="Helical" evidence="8">
    <location>
        <begin position="181"/>
        <end position="204"/>
    </location>
</feature>
<dbReference type="PROSITE" id="PS51012">
    <property type="entry name" value="ABC_TM2"/>
    <property type="match status" value="1"/>
</dbReference>
<dbReference type="KEGG" id="crz:D1345_18350"/>
<feature type="transmembrane region" description="Helical" evidence="8">
    <location>
        <begin position="28"/>
        <end position="46"/>
    </location>
</feature>
<keyword evidence="3" id="KW-0813">Transport</keyword>
<evidence type="ECO:0000256" key="5">
    <source>
        <dbReference type="ARBA" id="ARBA00022692"/>
    </source>
</evidence>
<dbReference type="Pfam" id="PF12698">
    <property type="entry name" value="ABC2_membrane_3"/>
    <property type="match status" value="1"/>
</dbReference>
<evidence type="ECO:0000313" key="11">
    <source>
        <dbReference type="Proteomes" id="UP000259465"/>
    </source>
</evidence>
<dbReference type="PANTHER" id="PTHR30294:SF29">
    <property type="entry name" value="MULTIDRUG ABC TRANSPORTER PERMEASE YBHS-RELATED"/>
    <property type="match status" value="1"/>
</dbReference>
<dbReference type="InterPro" id="IPR051449">
    <property type="entry name" value="ABC-2_transporter_component"/>
</dbReference>
<feature type="domain" description="ABC transmembrane type-2" evidence="9">
    <location>
        <begin position="122"/>
        <end position="374"/>
    </location>
</feature>
<gene>
    <name evidence="10" type="ORF">D1345_18350</name>
</gene>
<evidence type="ECO:0000256" key="2">
    <source>
        <dbReference type="ARBA" id="ARBA00007783"/>
    </source>
</evidence>
<protein>
    <recommendedName>
        <fullName evidence="9">ABC transmembrane type-2 domain-containing protein</fullName>
    </recommendedName>
</protein>
<evidence type="ECO:0000256" key="1">
    <source>
        <dbReference type="ARBA" id="ARBA00004651"/>
    </source>
</evidence>
<sequence>MSAAVKPARLLALCRKEAMQIVRDPSSILIAFVLPVLLLFIFGYGINLDANKVRIGVVLEDSGAEAHRFAAALAGSPYLEVRPGHDRAAMRARLAAGEVRGMVVIPADFSAKTAQGRGAAAAQLLTDGAEPNTANFLASYLQGAWQVWQTQRAQDRGQPPPAQLQLEPRYWFNPDTVSRNYLVPGSISVIMTIIGALLTSLVVAREWERGTMEALLSTPVTRAELLLSKILPYYLLGMAAMLVCVLAATLLMAVPLRGSWWLLFVVSSLFLGSALGLGLLLSTITRNQFVAAQGALTAAFLPATMLSGFVFEINSMPPPVQAATYLVPARYFVSALQTLFQAGDIWPVLLLNTGWLLLSACFWLGLTALKFRRRLDAS</sequence>
<dbReference type="InterPro" id="IPR013525">
    <property type="entry name" value="ABC2_TM"/>
</dbReference>
<keyword evidence="7 8" id="KW-0472">Membrane</keyword>
<keyword evidence="6 8" id="KW-1133">Transmembrane helix</keyword>
<dbReference type="AlphaFoldDB" id="A0AAD0RTC8"/>
<evidence type="ECO:0000256" key="8">
    <source>
        <dbReference type="SAM" id="Phobius"/>
    </source>
</evidence>
<evidence type="ECO:0000259" key="9">
    <source>
        <dbReference type="PROSITE" id="PS51012"/>
    </source>
</evidence>
<feature type="transmembrane region" description="Helical" evidence="8">
    <location>
        <begin position="260"/>
        <end position="282"/>
    </location>
</feature>
<name>A0AAD0RTC8_9NEIS</name>
<accession>A0AAD0RTC8</accession>
<keyword evidence="5 8" id="KW-0812">Transmembrane</keyword>
<dbReference type="GO" id="GO:0140359">
    <property type="term" value="F:ABC-type transporter activity"/>
    <property type="evidence" value="ECO:0007669"/>
    <property type="project" value="InterPro"/>
</dbReference>
<proteinExistence type="inferred from homology"/>
<feature type="transmembrane region" description="Helical" evidence="8">
    <location>
        <begin position="345"/>
        <end position="366"/>
    </location>
</feature>
<dbReference type="RefSeq" id="WP_118268295.1">
    <property type="nucleotide sequence ID" value="NZ_CP031968.1"/>
</dbReference>
<keyword evidence="4" id="KW-1003">Cell membrane</keyword>
<dbReference type="InterPro" id="IPR047817">
    <property type="entry name" value="ABC2_TM_bact-type"/>
</dbReference>
<evidence type="ECO:0000256" key="7">
    <source>
        <dbReference type="ARBA" id="ARBA00023136"/>
    </source>
</evidence>
<dbReference type="PANTHER" id="PTHR30294">
    <property type="entry name" value="MEMBRANE COMPONENT OF ABC TRANSPORTER YHHJ-RELATED"/>
    <property type="match status" value="1"/>
</dbReference>
<organism evidence="10 11">
    <name type="scientific">Chromobacterium rhizoryzae</name>
    <dbReference type="NCBI Taxonomy" id="1778675"/>
    <lineage>
        <taxon>Bacteria</taxon>
        <taxon>Pseudomonadati</taxon>
        <taxon>Pseudomonadota</taxon>
        <taxon>Betaproteobacteria</taxon>
        <taxon>Neisseriales</taxon>
        <taxon>Chromobacteriaceae</taxon>
        <taxon>Chromobacterium</taxon>
    </lineage>
</organism>
<evidence type="ECO:0000256" key="3">
    <source>
        <dbReference type="ARBA" id="ARBA00022448"/>
    </source>
</evidence>
<evidence type="ECO:0000256" key="6">
    <source>
        <dbReference type="ARBA" id="ARBA00022989"/>
    </source>
</evidence>
<comment type="similarity">
    <text evidence="2">Belongs to the ABC-2 integral membrane protein family.</text>
</comment>
<feature type="transmembrane region" description="Helical" evidence="8">
    <location>
        <begin position="289"/>
        <end position="311"/>
    </location>
</feature>
<reference evidence="10 11" key="1">
    <citation type="submission" date="2018-08" db="EMBL/GenBank/DDBJ databases">
        <title>Complete genome sequence of JP2-74.</title>
        <authorList>
            <person name="Wu L."/>
        </authorList>
    </citation>
    <scope>NUCLEOTIDE SEQUENCE [LARGE SCALE GENOMIC DNA]</scope>
    <source>
        <strain evidence="10 11">JP2-74</strain>
    </source>
</reference>
<feature type="transmembrane region" description="Helical" evidence="8">
    <location>
        <begin position="231"/>
        <end position="254"/>
    </location>
</feature>